<organism evidence="1 2">
    <name type="scientific">Rosistilla ulvae</name>
    <dbReference type="NCBI Taxonomy" id="1930277"/>
    <lineage>
        <taxon>Bacteria</taxon>
        <taxon>Pseudomonadati</taxon>
        <taxon>Planctomycetota</taxon>
        <taxon>Planctomycetia</taxon>
        <taxon>Pirellulales</taxon>
        <taxon>Pirellulaceae</taxon>
        <taxon>Rosistilla</taxon>
    </lineage>
</organism>
<keyword evidence="2" id="KW-1185">Reference proteome</keyword>
<dbReference type="AlphaFoldDB" id="A0A517M156"/>
<dbReference type="Gene3D" id="3.40.30.10">
    <property type="entry name" value="Glutaredoxin"/>
    <property type="match status" value="1"/>
</dbReference>
<evidence type="ECO:0000313" key="2">
    <source>
        <dbReference type="Proteomes" id="UP000319557"/>
    </source>
</evidence>
<evidence type="ECO:0000313" key="1">
    <source>
        <dbReference type="EMBL" id="QDS88549.1"/>
    </source>
</evidence>
<dbReference type="EMBL" id="CP036261">
    <property type="protein sequence ID" value="QDS88549.1"/>
    <property type="molecule type" value="Genomic_DNA"/>
</dbReference>
<name>A0A517M156_9BACT</name>
<gene>
    <name evidence="1" type="ORF">EC9_27400</name>
</gene>
<protein>
    <recommendedName>
        <fullName evidence="3">Thiol reductase thioredoxin</fullName>
    </recommendedName>
</protein>
<accession>A0A517M156</accession>
<dbReference type="Pfam" id="PF14595">
    <property type="entry name" value="Thioredoxin_9"/>
    <property type="match status" value="1"/>
</dbReference>
<dbReference type="SUPFAM" id="SSF52833">
    <property type="entry name" value="Thioredoxin-like"/>
    <property type="match status" value="1"/>
</dbReference>
<reference evidence="1 2" key="1">
    <citation type="submission" date="2019-02" db="EMBL/GenBank/DDBJ databases">
        <title>Deep-cultivation of Planctomycetes and their phenomic and genomic characterization uncovers novel biology.</title>
        <authorList>
            <person name="Wiegand S."/>
            <person name="Jogler M."/>
            <person name="Boedeker C."/>
            <person name="Pinto D."/>
            <person name="Vollmers J."/>
            <person name="Rivas-Marin E."/>
            <person name="Kohn T."/>
            <person name="Peeters S.H."/>
            <person name="Heuer A."/>
            <person name="Rast P."/>
            <person name="Oberbeckmann S."/>
            <person name="Bunk B."/>
            <person name="Jeske O."/>
            <person name="Meyerdierks A."/>
            <person name="Storesund J.E."/>
            <person name="Kallscheuer N."/>
            <person name="Luecker S."/>
            <person name="Lage O.M."/>
            <person name="Pohl T."/>
            <person name="Merkel B.J."/>
            <person name="Hornburger P."/>
            <person name="Mueller R.-W."/>
            <person name="Bruemmer F."/>
            <person name="Labrenz M."/>
            <person name="Spormann A.M."/>
            <person name="Op den Camp H."/>
            <person name="Overmann J."/>
            <person name="Amann R."/>
            <person name="Jetten M.S.M."/>
            <person name="Mascher T."/>
            <person name="Medema M.H."/>
            <person name="Devos D.P."/>
            <person name="Kaster A.-K."/>
            <person name="Ovreas L."/>
            <person name="Rohde M."/>
            <person name="Galperin M.Y."/>
            <person name="Jogler C."/>
        </authorList>
    </citation>
    <scope>NUCLEOTIDE SEQUENCE [LARGE SCALE GENOMIC DNA]</scope>
    <source>
        <strain evidence="1 2">EC9</strain>
    </source>
</reference>
<proteinExistence type="predicted"/>
<dbReference type="KEGG" id="ruv:EC9_27400"/>
<evidence type="ECO:0008006" key="3">
    <source>
        <dbReference type="Google" id="ProtNLM"/>
    </source>
</evidence>
<dbReference type="Proteomes" id="UP000319557">
    <property type="component" value="Chromosome"/>
</dbReference>
<dbReference type="CDD" id="cd02947">
    <property type="entry name" value="TRX_family"/>
    <property type="match status" value="1"/>
</dbReference>
<dbReference type="InterPro" id="IPR036249">
    <property type="entry name" value="Thioredoxin-like_sf"/>
</dbReference>
<sequence length="203" mass="22653">MVALATAQHALWKLKSKMIPASYFHEGLTYDDFLAKHGSDLDRRKWAAVYDACELSDAQTALIAGFVREMRVLCFAGAWCGDCVQQCPILRRIEQSSDKITVRYIDRDASEELKGIMSICGAARVPQIAIFSEEDFFVGHYGDRTLARYRQMADQLAGAACGSGIVTAGDPVQAAVIQEWLNEFERAQLMLRTSARLREKHGD</sequence>